<protein>
    <submittedName>
        <fullName evidence="11">Uncharacterized protein</fullName>
    </submittedName>
</protein>
<dbReference type="GeneTree" id="ENSGT00940000162510"/>
<evidence type="ECO:0000256" key="3">
    <source>
        <dbReference type="ARBA" id="ARBA00010617"/>
    </source>
</evidence>
<evidence type="ECO:0000256" key="4">
    <source>
        <dbReference type="ARBA" id="ARBA00022723"/>
    </source>
</evidence>
<dbReference type="GO" id="GO:0006805">
    <property type="term" value="P:xenobiotic metabolic process"/>
    <property type="evidence" value="ECO:0007669"/>
    <property type="project" value="TreeGrafter"/>
</dbReference>
<evidence type="ECO:0000256" key="5">
    <source>
        <dbReference type="ARBA" id="ARBA00023002"/>
    </source>
</evidence>
<dbReference type="InterPro" id="IPR001128">
    <property type="entry name" value="Cyt_P450"/>
</dbReference>
<dbReference type="InterPro" id="IPR050182">
    <property type="entry name" value="Cytochrome_P450_fam2"/>
</dbReference>
<reference evidence="11" key="2">
    <citation type="submission" date="2025-09" db="UniProtKB">
        <authorList>
            <consortium name="Ensembl"/>
        </authorList>
    </citation>
    <scope>IDENTIFICATION</scope>
</reference>
<dbReference type="FunFam" id="1.10.630.10:FF:000004">
    <property type="entry name" value="cytochrome P450 2D15 isoform X1"/>
    <property type="match status" value="1"/>
</dbReference>
<name>A0A8C4R1H1_EPTBU</name>
<dbReference type="AlphaFoldDB" id="A0A8C4R1H1"/>
<keyword evidence="12" id="KW-1185">Reference proteome</keyword>
<evidence type="ECO:0000256" key="9">
    <source>
        <dbReference type="RuleBase" id="RU000461"/>
    </source>
</evidence>
<dbReference type="Proteomes" id="UP000694388">
    <property type="component" value="Unplaced"/>
</dbReference>
<dbReference type="GO" id="GO:0005506">
    <property type="term" value="F:iron ion binding"/>
    <property type="evidence" value="ECO:0007669"/>
    <property type="project" value="InterPro"/>
</dbReference>
<dbReference type="InterPro" id="IPR002401">
    <property type="entry name" value="Cyt_P450_E_grp-I"/>
</dbReference>
<keyword evidence="7 10" id="KW-0472">Membrane</keyword>
<feature type="transmembrane region" description="Helical" evidence="10">
    <location>
        <begin position="6"/>
        <end position="33"/>
    </location>
</feature>
<keyword evidence="4 8" id="KW-0479">Metal-binding</keyword>
<dbReference type="Gene3D" id="1.10.630.10">
    <property type="entry name" value="Cytochrome P450"/>
    <property type="match status" value="1"/>
</dbReference>
<dbReference type="InterPro" id="IPR017972">
    <property type="entry name" value="Cyt_P450_CS"/>
</dbReference>
<dbReference type="PRINTS" id="PR01686">
    <property type="entry name" value="EP450ICYP2D"/>
</dbReference>
<feature type="binding site" description="axial binding residue" evidence="8">
    <location>
        <position position="453"/>
    </location>
    <ligand>
        <name>heme</name>
        <dbReference type="ChEBI" id="CHEBI:30413"/>
    </ligand>
    <ligandPart>
        <name>Fe</name>
        <dbReference type="ChEBI" id="CHEBI:18248"/>
    </ligandPart>
</feature>
<dbReference type="GO" id="GO:0020037">
    <property type="term" value="F:heme binding"/>
    <property type="evidence" value="ECO:0007669"/>
    <property type="project" value="InterPro"/>
</dbReference>
<dbReference type="PROSITE" id="PS00086">
    <property type="entry name" value="CYTOCHROME_P450"/>
    <property type="match status" value="1"/>
</dbReference>
<dbReference type="GO" id="GO:0006082">
    <property type="term" value="P:organic acid metabolic process"/>
    <property type="evidence" value="ECO:0007669"/>
    <property type="project" value="TreeGrafter"/>
</dbReference>
<organism evidence="11 12">
    <name type="scientific">Eptatretus burgeri</name>
    <name type="common">Inshore hagfish</name>
    <dbReference type="NCBI Taxonomy" id="7764"/>
    <lineage>
        <taxon>Eukaryota</taxon>
        <taxon>Metazoa</taxon>
        <taxon>Chordata</taxon>
        <taxon>Craniata</taxon>
        <taxon>Vertebrata</taxon>
        <taxon>Cyclostomata</taxon>
        <taxon>Myxini</taxon>
        <taxon>Myxiniformes</taxon>
        <taxon>Myxinidae</taxon>
        <taxon>Eptatretinae</taxon>
        <taxon>Eptatretus</taxon>
    </lineage>
</organism>
<dbReference type="GO" id="GO:0005737">
    <property type="term" value="C:cytoplasm"/>
    <property type="evidence" value="ECO:0007669"/>
    <property type="project" value="TreeGrafter"/>
</dbReference>
<dbReference type="InterPro" id="IPR036396">
    <property type="entry name" value="Cyt_P450_sf"/>
</dbReference>
<evidence type="ECO:0000256" key="6">
    <source>
        <dbReference type="ARBA" id="ARBA00023004"/>
    </source>
</evidence>
<evidence type="ECO:0000256" key="8">
    <source>
        <dbReference type="PIRSR" id="PIRSR602401-1"/>
    </source>
</evidence>
<sequence>MSDLFSWALAPFSACACSLTLGALVLILLLFLLSWRGRVKRRHGARGPFPPGPTGWPLLGNLPQLDLHHLPQELMRLSKKYGPVFSVRLGTTKVVVVSGYKTVHDALLRHGNEFCERPVYPLIENNGLNNGVLWRRGEGHRVLRRFTLTTLRNLGLGQRSIEEHIIKESSFLLQQIGHHEGEPFEPFDSLNSAVANIICSMLFGQRYEYDDEKFVQLLHLLNEDFVLLGNASAKVYNFCPFMHYLPGSHQKLVANVGRIIKFINSKMNQHLYAESKLTPEDYIDAFLMQGAEQKNNDETLYSKGTLTLVLHDLFGSGVVTTSTTLRWALLLMVTHPEVQSKVQAEIDEVLGSCHPTMEDRERLPYTNAVVHEVQRYANILPLGLPRATSSDVNFLGFFISKGTYIIPLLHAVLRDENYWTTPYDFNPSHFLNNEGTFDLPAAFLPFGAGPRLCIGEKLARVELFIFFSTLLQNFSFEAPPGHPLPDLTPIDGLACGPKGYDLCAVRR</sequence>
<reference evidence="11" key="1">
    <citation type="submission" date="2025-08" db="UniProtKB">
        <authorList>
            <consortium name="Ensembl"/>
        </authorList>
    </citation>
    <scope>IDENTIFICATION</scope>
</reference>
<dbReference type="GO" id="GO:0016712">
    <property type="term" value="F:oxidoreductase activity, acting on paired donors, with incorporation or reduction of molecular oxygen, reduced flavin or flavoprotein as one donor, and incorporation of one atom of oxygen"/>
    <property type="evidence" value="ECO:0007669"/>
    <property type="project" value="InterPro"/>
</dbReference>
<comment type="cofactor">
    <cofactor evidence="1 8">
        <name>heme</name>
        <dbReference type="ChEBI" id="CHEBI:30413"/>
    </cofactor>
</comment>
<dbReference type="GO" id="GO:0016020">
    <property type="term" value="C:membrane"/>
    <property type="evidence" value="ECO:0007669"/>
    <property type="project" value="UniProtKB-SubCell"/>
</dbReference>
<comment type="similarity">
    <text evidence="3 9">Belongs to the cytochrome P450 family.</text>
</comment>
<evidence type="ECO:0000256" key="10">
    <source>
        <dbReference type="SAM" id="Phobius"/>
    </source>
</evidence>
<dbReference type="InterPro" id="IPR008069">
    <property type="entry name" value="Cyt_P450_E_grp-I_CYP2D-like"/>
</dbReference>
<keyword evidence="8 9" id="KW-0349">Heme</keyword>
<accession>A0A8C4R1H1</accession>
<evidence type="ECO:0000313" key="12">
    <source>
        <dbReference type="Proteomes" id="UP000694388"/>
    </source>
</evidence>
<proteinExistence type="inferred from homology"/>
<keyword evidence="6 8" id="KW-0408">Iron</keyword>
<dbReference type="PRINTS" id="PR00463">
    <property type="entry name" value="EP450I"/>
</dbReference>
<evidence type="ECO:0000256" key="1">
    <source>
        <dbReference type="ARBA" id="ARBA00001971"/>
    </source>
</evidence>
<keyword evidence="10" id="KW-1133">Transmembrane helix</keyword>
<comment type="subcellular location">
    <subcellularLocation>
        <location evidence="2">Membrane</location>
    </subcellularLocation>
</comment>
<dbReference type="Ensembl" id="ENSEBUT00000024067.1">
    <property type="protein sequence ID" value="ENSEBUP00000023491.1"/>
    <property type="gene ID" value="ENSEBUG00000014470.1"/>
</dbReference>
<evidence type="ECO:0000256" key="2">
    <source>
        <dbReference type="ARBA" id="ARBA00004370"/>
    </source>
</evidence>
<evidence type="ECO:0000313" key="11">
    <source>
        <dbReference type="Ensembl" id="ENSEBUP00000023491.1"/>
    </source>
</evidence>
<keyword evidence="5 9" id="KW-0560">Oxidoreductase</keyword>
<keyword evidence="10" id="KW-0812">Transmembrane</keyword>
<dbReference type="Pfam" id="PF00067">
    <property type="entry name" value="p450"/>
    <property type="match status" value="1"/>
</dbReference>
<evidence type="ECO:0000256" key="7">
    <source>
        <dbReference type="ARBA" id="ARBA00023136"/>
    </source>
</evidence>
<dbReference type="SUPFAM" id="SSF48264">
    <property type="entry name" value="Cytochrome P450"/>
    <property type="match status" value="1"/>
</dbReference>
<dbReference type="PANTHER" id="PTHR24300:SF375">
    <property type="entry name" value="CYTOCHROME P450 FAMILY"/>
    <property type="match status" value="1"/>
</dbReference>
<keyword evidence="9" id="KW-0503">Monooxygenase</keyword>
<dbReference type="PRINTS" id="PR00385">
    <property type="entry name" value="P450"/>
</dbReference>
<dbReference type="PANTHER" id="PTHR24300">
    <property type="entry name" value="CYTOCHROME P450 508A4-RELATED"/>
    <property type="match status" value="1"/>
</dbReference>